<evidence type="ECO:0000256" key="11">
    <source>
        <dbReference type="SAM" id="Phobius"/>
    </source>
</evidence>
<dbReference type="GO" id="GO:0008137">
    <property type="term" value="F:NADH dehydrogenase (ubiquinone) activity"/>
    <property type="evidence" value="ECO:0007669"/>
    <property type="project" value="UniProtKB-EC"/>
</dbReference>
<keyword evidence="5" id="KW-1278">Translocase</keyword>
<feature type="transmembrane region" description="Helical" evidence="11">
    <location>
        <begin position="32"/>
        <end position="49"/>
    </location>
</feature>
<dbReference type="Gene3D" id="1.10.287.3510">
    <property type="match status" value="1"/>
</dbReference>
<comment type="catalytic activity">
    <reaction evidence="10">
        <text>a ubiquinone + NADH + 5 H(+)(in) = a ubiquinol + NAD(+) + 4 H(+)(out)</text>
        <dbReference type="Rhea" id="RHEA:29091"/>
        <dbReference type="Rhea" id="RHEA-COMP:9565"/>
        <dbReference type="Rhea" id="RHEA-COMP:9566"/>
        <dbReference type="ChEBI" id="CHEBI:15378"/>
        <dbReference type="ChEBI" id="CHEBI:16389"/>
        <dbReference type="ChEBI" id="CHEBI:17976"/>
        <dbReference type="ChEBI" id="CHEBI:57540"/>
        <dbReference type="ChEBI" id="CHEBI:57945"/>
        <dbReference type="EC" id="7.1.1.2"/>
    </reaction>
</comment>
<feature type="transmembrane region" description="Helical" evidence="11">
    <location>
        <begin position="6"/>
        <end position="25"/>
    </location>
</feature>
<dbReference type="InterPro" id="IPR039428">
    <property type="entry name" value="NUOK/Mnh_C1-like"/>
</dbReference>
<feature type="transmembrane region" description="Helical" evidence="11">
    <location>
        <begin position="55"/>
        <end position="76"/>
    </location>
</feature>
<dbReference type="GeneID" id="12354593"/>
<dbReference type="AlphaFoldDB" id="H9M757"/>
<evidence type="ECO:0000256" key="7">
    <source>
        <dbReference type="ARBA" id="ARBA00023027"/>
    </source>
</evidence>
<evidence type="ECO:0000256" key="1">
    <source>
        <dbReference type="ARBA" id="ARBA00004141"/>
    </source>
</evidence>
<name>H9M757_9ACAR</name>
<evidence type="ECO:0000256" key="4">
    <source>
        <dbReference type="ARBA" id="ARBA00022692"/>
    </source>
</evidence>
<comment type="subcellular location">
    <subcellularLocation>
        <location evidence="1">Membrane</location>
        <topology evidence="1">Multi-pass membrane protein</topology>
    </subcellularLocation>
</comment>
<organism evidence="12">
    <name type="scientific">Robertsicus elaphensis</name>
    <dbReference type="NCBI Taxonomy" id="2599317"/>
    <lineage>
        <taxon>Eukaryota</taxon>
        <taxon>Metazoa</taxon>
        <taxon>Ecdysozoa</taxon>
        <taxon>Arthropoda</taxon>
        <taxon>Chelicerata</taxon>
        <taxon>Arachnida</taxon>
        <taxon>Acari</taxon>
        <taxon>Parasitiformes</taxon>
        <taxon>Ixodida</taxon>
        <taxon>Ixodoidea</taxon>
        <taxon>Ixodidae</taxon>
        <taxon>Robertsicus</taxon>
    </lineage>
</organism>
<dbReference type="Pfam" id="PF00420">
    <property type="entry name" value="Oxidored_q2"/>
    <property type="match status" value="1"/>
</dbReference>
<evidence type="ECO:0000256" key="6">
    <source>
        <dbReference type="ARBA" id="ARBA00022989"/>
    </source>
</evidence>
<geneLocation type="mitochondrion" evidence="12"/>
<keyword evidence="4 11" id="KW-0812">Transmembrane</keyword>
<keyword evidence="7" id="KW-0520">NAD</keyword>
<evidence type="ECO:0000256" key="2">
    <source>
        <dbReference type="ARBA" id="ARBA00010519"/>
    </source>
</evidence>
<keyword evidence="6 11" id="KW-1133">Transmembrane helix</keyword>
<reference evidence="12" key="1">
    <citation type="journal article" date="2012" name="Mol. Phylogenet. Evol.">
        <title>Phylogenetic analysis of ticks (Acari: Ixodida) using mitochondrial genomes and nuclear rRNA genes indicates that the genus Amblyomma is polyphyletic.</title>
        <authorList>
            <person name="Burger T.D."/>
            <person name="Shao R."/>
            <person name="Beati L."/>
            <person name="Miller H."/>
            <person name="Barker S.C."/>
        </authorList>
    </citation>
    <scope>NUCLEOTIDE SEQUENCE</scope>
</reference>
<keyword evidence="12" id="KW-0496">Mitochondrion</keyword>
<sequence length="89" mass="10427">MLMIISLLYLMGLFSLIFNRFHILMLLMSMEFIYLSLLMILILMSLTIINFLMFLVMIVCESALGLSLLIMMSYFYGNEMINSMNMIKC</sequence>
<evidence type="ECO:0000256" key="5">
    <source>
        <dbReference type="ARBA" id="ARBA00022967"/>
    </source>
</evidence>
<reference evidence="12" key="2">
    <citation type="journal article" date="2018" name="Zootaxa">
        <title>Two new genera of hard ticks, Robertsicus n. gen. and Archaeocroton n. gen., and the solution to the mystery of Hoogstraal's and Kaufman's "primitive" tick from the Carpathian Mountains.</title>
        <authorList>
            <person name="Barker S.C."/>
            <person name="Burger T.D."/>
        </authorList>
    </citation>
    <scope>NUCLEOTIDE SEQUENCE</scope>
</reference>
<dbReference type="CTD" id="4539"/>
<protein>
    <recommendedName>
        <fullName evidence="3">NADH-ubiquinone oxidoreductase chain 4L</fullName>
    </recommendedName>
    <alternativeName>
        <fullName evidence="9">NADH dehydrogenase subunit 4L</fullName>
    </alternativeName>
</protein>
<evidence type="ECO:0000256" key="3">
    <source>
        <dbReference type="ARBA" id="ARBA00016612"/>
    </source>
</evidence>
<keyword evidence="8 11" id="KW-0472">Membrane</keyword>
<proteinExistence type="inferred from homology"/>
<gene>
    <name evidence="12" type="primary">ND4L</name>
</gene>
<dbReference type="RefSeq" id="YP_006234427.1">
    <property type="nucleotide sequence ID" value="NC_017758.1"/>
</dbReference>
<accession>H9M757</accession>
<comment type="similarity">
    <text evidence="2">Belongs to the complex I subunit 4L family.</text>
</comment>
<dbReference type="GO" id="GO:0016020">
    <property type="term" value="C:membrane"/>
    <property type="evidence" value="ECO:0007669"/>
    <property type="project" value="UniProtKB-SubCell"/>
</dbReference>
<evidence type="ECO:0000256" key="10">
    <source>
        <dbReference type="ARBA" id="ARBA00049551"/>
    </source>
</evidence>
<evidence type="ECO:0000256" key="9">
    <source>
        <dbReference type="ARBA" id="ARBA00031586"/>
    </source>
</evidence>
<dbReference type="EMBL" id="JN863729">
    <property type="protein sequence ID" value="AET63074.1"/>
    <property type="molecule type" value="Genomic_DNA"/>
</dbReference>
<evidence type="ECO:0000256" key="8">
    <source>
        <dbReference type="ARBA" id="ARBA00023136"/>
    </source>
</evidence>
<evidence type="ECO:0000313" key="12">
    <source>
        <dbReference type="EMBL" id="AET63074.1"/>
    </source>
</evidence>